<reference evidence="2" key="1">
    <citation type="submission" date="2018-06" db="EMBL/GenBank/DDBJ databases">
        <authorList>
            <person name="Zhirakovskaya E."/>
        </authorList>
    </citation>
    <scope>NUCLEOTIDE SEQUENCE</scope>
</reference>
<dbReference type="AlphaFoldDB" id="A0A3B0XDJ7"/>
<accession>A0A3B0XDJ7</accession>
<name>A0A3B0XDJ7_9ZZZZ</name>
<gene>
    <name evidence="2" type="ORF">MNBD_GAMMA11-908</name>
</gene>
<organism evidence="2">
    <name type="scientific">hydrothermal vent metagenome</name>
    <dbReference type="NCBI Taxonomy" id="652676"/>
    <lineage>
        <taxon>unclassified sequences</taxon>
        <taxon>metagenomes</taxon>
        <taxon>ecological metagenomes</taxon>
    </lineage>
</organism>
<dbReference type="EMBL" id="UOFG01000178">
    <property type="protein sequence ID" value="VAW62650.1"/>
    <property type="molecule type" value="Genomic_DNA"/>
</dbReference>
<protein>
    <submittedName>
        <fullName evidence="2">Uncharacterized protein</fullName>
    </submittedName>
</protein>
<feature type="coiled-coil region" evidence="1">
    <location>
        <begin position="94"/>
        <end position="124"/>
    </location>
</feature>
<evidence type="ECO:0000256" key="1">
    <source>
        <dbReference type="SAM" id="Coils"/>
    </source>
</evidence>
<evidence type="ECO:0000313" key="2">
    <source>
        <dbReference type="EMBL" id="VAW62650.1"/>
    </source>
</evidence>
<proteinExistence type="predicted"/>
<sequence>MIRICQIVALCSLFNAPYAHATDAEKNDNGYITRQNALGCIQSSTELAGERQQLRVVEADKLHLNSKIIYLQNEIEKRRRLIESLDKHPTQLNNENYNQLVTQFEALREEHRETIQLFEEKQNQFINQHSHFNELEHRHNAHCLDNIQVTRKLYLEVCEHDVSNWCKAFYF</sequence>
<keyword evidence="1" id="KW-0175">Coiled coil</keyword>